<proteinExistence type="predicted"/>
<gene>
    <name evidence="2" type="ORF">GCM10022214_27460</name>
</gene>
<comment type="caution">
    <text evidence="2">The sequence shown here is derived from an EMBL/GenBank/DDBJ whole genome shotgun (WGS) entry which is preliminary data.</text>
</comment>
<evidence type="ECO:0000313" key="3">
    <source>
        <dbReference type="Proteomes" id="UP001500683"/>
    </source>
</evidence>
<sequence>MTGRDDRYRSLNQPAARPGIHSAGDGHRPRAALEQPVTLTMHEMKRLARNAAELMTLAGALQADGIQPDLLSGPLTGIYDPMPNIGPRFVIVISKKFAVALVR</sequence>
<feature type="region of interest" description="Disordered" evidence="1">
    <location>
        <begin position="1"/>
        <end position="31"/>
    </location>
</feature>
<evidence type="ECO:0000313" key="2">
    <source>
        <dbReference type="EMBL" id="GAA4070403.1"/>
    </source>
</evidence>
<reference evidence="3" key="1">
    <citation type="journal article" date="2019" name="Int. J. Syst. Evol. Microbiol.">
        <title>The Global Catalogue of Microorganisms (GCM) 10K type strain sequencing project: providing services to taxonomists for standard genome sequencing and annotation.</title>
        <authorList>
            <consortium name="The Broad Institute Genomics Platform"/>
            <consortium name="The Broad Institute Genome Sequencing Center for Infectious Disease"/>
            <person name="Wu L."/>
            <person name="Ma J."/>
        </authorList>
    </citation>
    <scope>NUCLEOTIDE SEQUENCE [LARGE SCALE GENOMIC DNA]</scope>
    <source>
        <strain evidence="3">JCM 16702</strain>
    </source>
</reference>
<accession>A0ABP7VN92</accession>
<dbReference type="Proteomes" id="UP001500683">
    <property type="component" value="Unassembled WGS sequence"/>
</dbReference>
<protein>
    <submittedName>
        <fullName evidence="2">Uncharacterized protein</fullName>
    </submittedName>
</protein>
<organism evidence="2 3">
    <name type="scientific">Actinomadura miaoliensis</name>
    <dbReference type="NCBI Taxonomy" id="430685"/>
    <lineage>
        <taxon>Bacteria</taxon>
        <taxon>Bacillati</taxon>
        <taxon>Actinomycetota</taxon>
        <taxon>Actinomycetes</taxon>
        <taxon>Streptosporangiales</taxon>
        <taxon>Thermomonosporaceae</taxon>
        <taxon>Actinomadura</taxon>
    </lineage>
</organism>
<dbReference type="EMBL" id="BAAAZG010000016">
    <property type="protein sequence ID" value="GAA4070403.1"/>
    <property type="molecule type" value="Genomic_DNA"/>
</dbReference>
<evidence type="ECO:0000256" key="1">
    <source>
        <dbReference type="SAM" id="MobiDB-lite"/>
    </source>
</evidence>
<name>A0ABP7VN92_9ACTN</name>
<keyword evidence="3" id="KW-1185">Reference proteome</keyword>